<evidence type="ECO:0000259" key="4">
    <source>
        <dbReference type="Pfam" id="PF02678"/>
    </source>
</evidence>
<dbReference type="InterPro" id="IPR003829">
    <property type="entry name" value="Pirin_N_dom"/>
</dbReference>
<comment type="caution">
    <text evidence="6">The sequence shown here is derived from an EMBL/GenBank/DDBJ whole genome shotgun (WGS) entry which is preliminary data.</text>
</comment>
<evidence type="ECO:0000259" key="5">
    <source>
        <dbReference type="Pfam" id="PF05726"/>
    </source>
</evidence>
<feature type="compositionally biased region" description="Basic residues" evidence="3">
    <location>
        <begin position="7"/>
        <end position="20"/>
    </location>
</feature>
<dbReference type="InterPro" id="IPR014710">
    <property type="entry name" value="RmlC-like_jellyroll"/>
</dbReference>
<dbReference type="Proteomes" id="UP000251960">
    <property type="component" value="Chromosome 1"/>
</dbReference>
<evidence type="ECO:0000256" key="3">
    <source>
        <dbReference type="SAM" id="MobiDB-lite"/>
    </source>
</evidence>
<organism evidence="6">
    <name type="scientific">Zea mays</name>
    <name type="common">Maize</name>
    <dbReference type="NCBI Taxonomy" id="4577"/>
    <lineage>
        <taxon>Eukaryota</taxon>
        <taxon>Viridiplantae</taxon>
        <taxon>Streptophyta</taxon>
        <taxon>Embryophyta</taxon>
        <taxon>Tracheophyta</taxon>
        <taxon>Spermatophyta</taxon>
        <taxon>Magnoliopsida</taxon>
        <taxon>Liliopsida</taxon>
        <taxon>Poales</taxon>
        <taxon>Poaceae</taxon>
        <taxon>PACMAD clade</taxon>
        <taxon>Panicoideae</taxon>
        <taxon>Andropogonodae</taxon>
        <taxon>Andropogoneae</taxon>
        <taxon>Tripsacinae</taxon>
        <taxon>Zea</taxon>
    </lineage>
</organism>
<dbReference type="CDD" id="cd02247">
    <property type="entry name" value="cupin_pirin_C"/>
    <property type="match status" value="1"/>
</dbReference>
<feature type="region of interest" description="Disordered" evidence="3">
    <location>
        <begin position="1"/>
        <end position="21"/>
    </location>
</feature>
<dbReference type="Gene3D" id="2.60.120.10">
    <property type="entry name" value="Jelly Rolls"/>
    <property type="match status" value="2"/>
</dbReference>
<feature type="domain" description="Pirin N-terminal" evidence="4">
    <location>
        <begin position="197"/>
        <end position="303"/>
    </location>
</feature>
<protein>
    <submittedName>
        <fullName evidence="6">Pirin-like protein 2</fullName>
    </submittedName>
</protein>
<dbReference type="EMBL" id="NCVQ01000001">
    <property type="protein sequence ID" value="PWZ58167.1"/>
    <property type="molecule type" value="Genomic_DNA"/>
</dbReference>
<name>A0A317YHJ5_MAIZE</name>
<dbReference type="PANTHER" id="PTHR13903:SF11">
    <property type="entry name" value="OS08G0364900 PROTEIN"/>
    <property type="match status" value="1"/>
</dbReference>
<evidence type="ECO:0000256" key="1">
    <source>
        <dbReference type="ARBA" id="ARBA00008416"/>
    </source>
</evidence>
<comment type="similarity">
    <text evidence="1 2">Belongs to the pirin family.</text>
</comment>
<dbReference type="Pfam" id="PF05726">
    <property type="entry name" value="Pirin_C"/>
    <property type="match status" value="1"/>
</dbReference>
<dbReference type="InterPro" id="IPR012093">
    <property type="entry name" value="Pirin"/>
</dbReference>
<feature type="domain" description="Pirin C-terminal" evidence="5">
    <location>
        <begin position="360"/>
        <end position="472"/>
    </location>
</feature>
<dbReference type="SUPFAM" id="SSF51182">
    <property type="entry name" value="RmlC-like cupins"/>
    <property type="match status" value="1"/>
</dbReference>
<dbReference type="InterPro" id="IPR008778">
    <property type="entry name" value="Pirin_C_dom"/>
</dbReference>
<proteinExistence type="inferred from homology"/>
<dbReference type="PANTHER" id="PTHR13903">
    <property type="entry name" value="PIRIN-RELATED"/>
    <property type="match status" value="1"/>
</dbReference>
<evidence type="ECO:0000313" key="6">
    <source>
        <dbReference type="EMBL" id="PWZ58167.1"/>
    </source>
</evidence>
<dbReference type="ExpressionAtlas" id="A0A317YHJ5">
    <property type="expression patterns" value="baseline and differential"/>
</dbReference>
<dbReference type="InterPro" id="IPR011051">
    <property type="entry name" value="RmlC_Cupin_sf"/>
</dbReference>
<dbReference type="Pfam" id="PF02678">
    <property type="entry name" value="Pirin"/>
    <property type="match status" value="1"/>
</dbReference>
<dbReference type="AlphaFoldDB" id="A0A317YHJ5"/>
<sequence>GPPASRSRPRRNRSGAHPRRAFTPVVSTHTHTDWRSPFFLLHLLLPSRRGYLNAGRGHQQNHHHIDITARLPVVHLLHGPACRRRHCKVRTHRHTTHVTAMSAATACMPLVLDPSPLHGSAAMADAVERRQPGGMETTKTGSEGTLGRVVRSQVFGNEDDDRAGHGDGDEVSKPRAVVHTLTCERKPLFEGFALWRSIGRPELPELDPILSFDEFECTTKPIHTLSFFCVSVSAPAGFLDHPHRGFENVTYMLEGGISYHDFSGHKGTINPGDVQWLTAGRGVVHAEMPAAGQGVQRGINIWINLSAADKMVEPRYQDLASHDIPAAAADAGGGVSVKVIAGECLGARSPLRPRTPAMCLDVALRPGARLRQPVPRGWSACAYVIHGEAAFGSASSGESNAASTATARTLVVFGGDGDGVELRGDAAGQGARVMLVAARSHGEAVARDGPFVMNTREEVDQAREDYRHRRNGFEMAHGWTSDHASAAEKHS</sequence>
<evidence type="ECO:0000256" key="2">
    <source>
        <dbReference type="RuleBase" id="RU003457"/>
    </source>
</evidence>
<feature type="non-terminal residue" evidence="6">
    <location>
        <position position="1"/>
    </location>
</feature>
<accession>A0A317YHJ5</accession>
<dbReference type="CDD" id="cd02909">
    <property type="entry name" value="cupin_pirin_N"/>
    <property type="match status" value="1"/>
</dbReference>
<gene>
    <name evidence="6" type="primary">PRN2</name>
    <name evidence="6" type="ORF">Zm00014a_010556</name>
</gene>
<reference evidence="6" key="1">
    <citation type="journal article" date="2018" name="Nat. Genet.">
        <title>Extensive intraspecific gene order and gene structural variations between Mo17 and other maize genomes.</title>
        <authorList>
            <person name="Sun S."/>
            <person name="Zhou Y."/>
            <person name="Chen J."/>
            <person name="Shi J."/>
            <person name="Zhao H."/>
            <person name="Zhao H."/>
            <person name="Song W."/>
            <person name="Zhang M."/>
            <person name="Cui Y."/>
            <person name="Dong X."/>
            <person name="Liu H."/>
            <person name="Ma X."/>
            <person name="Jiao Y."/>
            <person name="Wang B."/>
            <person name="Wei X."/>
            <person name="Stein J.C."/>
            <person name="Glaubitz J.C."/>
            <person name="Lu F."/>
            <person name="Yu G."/>
            <person name="Liang C."/>
            <person name="Fengler K."/>
            <person name="Li B."/>
            <person name="Rafalski A."/>
            <person name="Schnable P.S."/>
            <person name="Ware D.H."/>
            <person name="Buckler E.S."/>
            <person name="Lai J."/>
        </authorList>
    </citation>
    <scope>NUCLEOTIDE SEQUENCE [LARGE SCALE GENOMIC DNA]</scope>
    <source>
        <tissue evidence="6">Seedling</tissue>
    </source>
</reference>